<dbReference type="KEGG" id="dca:Desca_1014"/>
<accession>F6B2Q7</accession>
<evidence type="ECO:0000313" key="2">
    <source>
        <dbReference type="Proteomes" id="UP000009226"/>
    </source>
</evidence>
<dbReference type="HOGENOM" id="CLU_2568232_0_0_9"/>
<dbReference type="Proteomes" id="UP000009226">
    <property type="component" value="Chromosome"/>
</dbReference>
<sequence length="81" mass="9182">MFYVLKCKRREASDIYFISTTPEDISLPEETLEKKIYGPFGSGMDALAIMECLRNEEKVAPAFGLRIPMVGKYLLKAIGIY</sequence>
<protein>
    <submittedName>
        <fullName evidence="1">Uncharacterized protein</fullName>
    </submittedName>
</protein>
<proteinExistence type="predicted"/>
<dbReference type="EMBL" id="CP002736">
    <property type="protein sequence ID" value="AEF93886.1"/>
    <property type="molecule type" value="Genomic_DNA"/>
</dbReference>
<dbReference type="RefSeq" id="WP_003543962.1">
    <property type="nucleotide sequence ID" value="NC_015565.1"/>
</dbReference>
<organism evidence="1 2">
    <name type="scientific">Desulfotomaculum nigrificans (strain DSM 14880 / VKM B-2319 / CO-1-SRB)</name>
    <name type="common">Desulfotomaculum carboxydivorans</name>
    <dbReference type="NCBI Taxonomy" id="868595"/>
    <lineage>
        <taxon>Bacteria</taxon>
        <taxon>Bacillati</taxon>
        <taxon>Bacillota</taxon>
        <taxon>Clostridia</taxon>
        <taxon>Eubacteriales</taxon>
        <taxon>Desulfotomaculaceae</taxon>
        <taxon>Desulfotomaculum</taxon>
    </lineage>
</organism>
<evidence type="ECO:0000313" key="1">
    <source>
        <dbReference type="EMBL" id="AEF93886.1"/>
    </source>
</evidence>
<name>F6B2Q7_DESCC</name>
<dbReference type="AlphaFoldDB" id="F6B2Q7"/>
<gene>
    <name evidence="1" type="ordered locus">Desca_1014</name>
</gene>
<reference evidence="1" key="1">
    <citation type="submission" date="2011-05" db="EMBL/GenBank/DDBJ databases">
        <title>Complete sequence of Desulfotomaculum carboxydivorans CO-1-SRB.</title>
        <authorList>
            <consortium name="US DOE Joint Genome Institute"/>
            <person name="Lucas S."/>
            <person name="Han J."/>
            <person name="Lapidus A."/>
            <person name="Cheng J.-F."/>
            <person name="Goodwin L."/>
            <person name="Pitluck S."/>
            <person name="Peters L."/>
            <person name="Mikhailova N."/>
            <person name="Lu M."/>
            <person name="Han C."/>
            <person name="Tapia R."/>
            <person name="Land M."/>
            <person name="Hauser L."/>
            <person name="Kyrpides N."/>
            <person name="Ivanova N."/>
            <person name="Pagani I."/>
            <person name="Stams A."/>
            <person name="Plugge C."/>
            <person name="Muyzer G."/>
            <person name="Kuever J."/>
            <person name="Parshina S."/>
            <person name="Ivanova A."/>
            <person name="Nazina T."/>
            <person name="Woyke T."/>
        </authorList>
    </citation>
    <scope>NUCLEOTIDE SEQUENCE [LARGE SCALE GENOMIC DNA]</scope>
    <source>
        <strain evidence="1">CO-1-SRB</strain>
    </source>
</reference>
<keyword evidence="2" id="KW-1185">Reference proteome</keyword>